<feature type="region of interest" description="Disordered" evidence="1">
    <location>
        <begin position="1"/>
        <end position="82"/>
    </location>
</feature>
<organism evidence="2 3">
    <name type="scientific">Micavibrio aeruginosavorus</name>
    <dbReference type="NCBI Taxonomy" id="349221"/>
    <lineage>
        <taxon>Bacteria</taxon>
        <taxon>Pseudomonadati</taxon>
        <taxon>Bdellovibrionota</taxon>
        <taxon>Bdellovibrionia</taxon>
        <taxon>Bdellovibrionales</taxon>
        <taxon>Pseudobdellovibrionaceae</taxon>
        <taxon>Micavibrio</taxon>
    </lineage>
</organism>
<comment type="caution">
    <text evidence="2">The sequence shown here is derived from an EMBL/GenBank/DDBJ whole genome shotgun (WGS) entry which is preliminary data.</text>
</comment>
<evidence type="ECO:0000256" key="1">
    <source>
        <dbReference type="SAM" id="MobiDB-lite"/>
    </source>
</evidence>
<sequence length="82" mass="9458">MPIKPNNTDKLKNKPSEEKKNPLTQPNDVERESGDIQYGRSRDLNFNPDKEVTQDEEYRANGLPRTSRYSVHKPSGERTTDV</sequence>
<feature type="compositionally biased region" description="Basic and acidic residues" evidence="1">
    <location>
        <begin position="7"/>
        <end position="21"/>
    </location>
</feature>
<dbReference type="AlphaFoldDB" id="A0A2W5BEI8"/>
<name>A0A2W5BEI8_9BACT</name>
<dbReference type="Proteomes" id="UP000249557">
    <property type="component" value="Unassembled WGS sequence"/>
</dbReference>
<accession>A0A2W5BEI8</accession>
<evidence type="ECO:0000313" key="2">
    <source>
        <dbReference type="EMBL" id="PZO81411.1"/>
    </source>
</evidence>
<proteinExistence type="predicted"/>
<protein>
    <submittedName>
        <fullName evidence="2">Uncharacterized protein</fullName>
    </submittedName>
</protein>
<feature type="compositionally biased region" description="Basic and acidic residues" evidence="1">
    <location>
        <begin position="28"/>
        <end position="59"/>
    </location>
</feature>
<reference evidence="2 3" key="1">
    <citation type="submission" date="2017-08" db="EMBL/GenBank/DDBJ databases">
        <title>Infants hospitalized years apart are colonized by the same room-sourced microbial strains.</title>
        <authorList>
            <person name="Brooks B."/>
            <person name="Olm M.R."/>
            <person name="Firek B.A."/>
            <person name="Baker R."/>
            <person name="Thomas B.C."/>
            <person name="Morowitz M.J."/>
            <person name="Banfield J.F."/>
        </authorList>
    </citation>
    <scope>NUCLEOTIDE SEQUENCE [LARGE SCALE GENOMIC DNA]</scope>
    <source>
        <strain evidence="2">S2_018_000_R2_104</strain>
    </source>
</reference>
<evidence type="ECO:0000313" key="3">
    <source>
        <dbReference type="Proteomes" id="UP000249557"/>
    </source>
</evidence>
<gene>
    <name evidence="2" type="ORF">DI626_10815</name>
</gene>
<dbReference type="EMBL" id="QFNK01000302">
    <property type="protein sequence ID" value="PZO81411.1"/>
    <property type="molecule type" value="Genomic_DNA"/>
</dbReference>